<evidence type="ECO:0000313" key="6">
    <source>
        <dbReference type="EMBL" id="SDF61153.1"/>
    </source>
</evidence>
<dbReference type="AlphaFoldDB" id="A0A1G7MHH6"/>
<dbReference type="Gene3D" id="3.20.20.30">
    <property type="entry name" value="Luciferase-like domain"/>
    <property type="match status" value="1"/>
</dbReference>
<dbReference type="NCBIfam" id="TIGR03619">
    <property type="entry name" value="F420_Rv2161c"/>
    <property type="match status" value="1"/>
</dbReference>
<evidence type="ECO:0000256" key="3">
    <source>
        <dbReference type="ARBA" id="ARBA00023002"/>
    </source>
</evidence>
<feature type="domain" description="Luciferase-like" evidence="5">
    <location>
        <begin position="11"/>
        <end position="207"/>
    </location>
</feature>
<name>A0A1G7MHH6_9PSEU</name>
<gene>
    <name evidence="6" type="ORF">SAMN05216553_102314</name>
</gene>
<keyword evidence="7" id="KW-1185">Reference proteome</keyword>
<dbReference type="PANTHER" id="PTHR42847:SF4">
    <property type="entry name" value="ALKANESULFONATE MONOOXYGENASE-RELATED"/>
    <property type="match status" value="1"/>
</dbReference>
<dbReference type="GO" id="GO:0008726">
    <property type="term" value="F:alkanesulfonate monooxygenase activity"/>
    <property type="evidence" value="ECO:0007669"/>
    <property type="project" value="TreeGrafter"/>
</dbReference>
<dbReference type="PANTHER" id="PTHR42847">
    <property type="entry name" value="ALKANESULFONATE MONOOXYGENASE"/>
    <property type="match status" value="1"/>
</dbReference>
<evidence type="ECO:0000256" key="2">
    <source>
        <dbReference type="ARBA" id="ARBA00022643"/>
    </source>
</evidence>
<keyword evidence="1" id="KW-0285">Flavoprotein</keyword>
<dbReference type="STRING" id="200378.SAMN05216553_102314"/>
<keyword evidence="3" id="KW-0560">Oxidoreductase</keyword>
<accession>A0A1G7MHH6</accession>
<sequence>MVWVVMDIAVQGLNIGDAASPDETKRLAALAEALGYHSWWASDHVVLPSPRVDPSPSEPDTVIADPLTHLAFVAAVTSRLQLATGIVILPQRNPLVLAKQVASLDLLSGGRFTLGVGAGYLEQEMTAVGVSFDDRGARTDEYLDAMDQLWHAPSPSFDGKFVSFSGIDAHPRPSNVRVVVGGHSRAAFRRAVTRAQGWFGIGTPAEIRGHLAKFPERPDGFRISVSANAPLTPALVREYEDLGVDELVIYPPRLGGSVEEVLERNAELVG</sequence>
<dbReference type="SUPFAM" id="SSF51679">
    <property type="entry name" value="Bacterial luciferase-like"/>
    <property type="match status" value="1"/>
</dbReference>
<protein>
    <submittedName>
        <fullName evidence="6">Probable F420-dependent oxidoreductase, Rv2161c family</fullName>
    </submittedName>
</protein>
<dbReference type="Pfam" id="PF00296">
    <property type="entry name" value="Bac_luciferase"/>
    <property type="match status" value="1"/>
</dbReference>
<keyword evidence="2" id="KW-0288">FMN</keyword>
<evidence type="ECO:0000313" key="7">
    <source>
        <dbReference type="Proteomes" id="UP000199623"/>
    </source>
</evidence>
<organism evidence="6 7">
    <name type="scientific">Lentzea fradiae</name>
    <dbReference type="NCBI Taxonomy" id="200378"/>
    <lineage>
        <taxon>Bacteria</taxon>
        <taxon>Bacillati</taxon>
        <taxon>Actinomycetota</taxon>
        <taxon>Actinomycetes</taxon>
        <taxon>Pseudonocardiales</taxon>
        <taxon>Pseudonocardiaceae</taxon>
        <taxon>Lentzea</taxon>
    </lineage>
</organism>
<evidence type="ECO:0000256" key="4">
    <source>
        <dbReference type="ARBA" id="ARBA00023033"/>
    </source>
</evidence>
<reference evidence="7" key="1">
    <citation type="submission" date="2016-10" db="EMBL/GenBank/DDBJ databases">
        <authorList>
            <person name="Varghese N."/>
            <person name="Submissions S."/>
        </authorList>
    </citation>
    <scope>NUCLEOTIDE SEQUENCE [LARGE SCALE GENOMIC DNA]</scope>
    <source>
        <strain evidence="7">CGMCC 4.3506</strain>
    </source>
</reference>
<dbReference type="Proteomes" id="UP000199623">
    <property type="component" value="Unassembled WGS sequence"/>
</dbReference>
<dbReference type="GO" id="GO:0046306">
    <property type="term" value="P:alkanesulfonate catabolic process"/>
    <property type="evidence" value="ECO:0007669"/>
    <property type="project" value="TreeGrafter"/>
</dbReference>
<dbReference type="InterPro" id="IPR019921">
    <property type="entry name" value="Lucif-like_OxRdtase_Rv2161c"/>
</dbReference>
<dbReference type="InterPro" id="IPR036661">
    <property type="entry name" value="Luciferase-like_sf"/>
</dbReference>
<evidence type="ECO:0000259" key="5">
    <source>
        <dbReference type="Pfam" id="PF00296"/>
    </source>
</evidence>
<keyword evidence="4" id="KW-0503">Monooxygenase</keyword>
<dbReference type="EMBL" id="FNCC01000002">
    <property type="protein sequence ID" value="SDF61153.1"/>
    <property type="molecule type" value="Genomic_DNA"/>
</dbReference>
<dbReference type="InterPro" id="IPR011251">
    <property type="entry name" value="Luciferase-like_dom"/>
</dbReference>
<evidence type="ECO:0000256" key="1">
    <source>
        <dbReference type="ARBA" id="ARBA00022630"/>
    </source>
</evidence>
<dbReference type="InterPro" id="IPR050172">
    <property type="entry name" value="SsuD_RutA_monooxygenase"/>
</dbReference>
<proteinExistence type="predicted"/>